<proteinExistence type="inferred from homology"/>
<feature type="coiled-coil region" evidence="2">
    <location>
        <begin position="520"/>
        <end position="554"/>
    </location>
</feature>
<dbReference type="SUPFAM" id="SSF56112">
    <property type="entry name" value="Protein kinase-like (PK-like)"/>
    <property type="match status" value="1"/>
</dbReference>
<dbReference type="InterPro" id="IPR047173">
    <property type="entry name" value="STRAD_A/B-like"/>
</dbReference>
<evidence type="ECO:0000256" key="1">
    <source>
        <dbReference type="ARBA" id="ARBA00008874"/>
    </source>
</evidence>
<dbReference type="SMART" id="SM00220">
    <property type="entry name" value="S_TKc"/>
    <property type="match status" value="1"/>
</dbReference>
<dbReference type="Gene3D" id="3.30.200.20">
    <property type="entry name" value="Phosphorylase Kinase, domain 1"/>
    <property type="match status" value="1"/>
</dbReference>
<keyword evidence="5" id="KW-0808">Transferase</keyword>
<dbReference type="EMBL" id="JXTC01000023">
    <property type="protein sequence ID" value="PON98700.1"/>
    <property type="molecule type" value="Genomic_DNA"/>
</dbReference>
<dbReference type="STRING" id="63057.A0A2P5FLM4"/>
<dbReference type="GO" id="GO:0043539">
    <property type="term" value="F:protein serine/threonine kinase activator activity"/>
    <property type="evidence" value="ECO:0007669"/>
    <property type="project" value="InterPro"/>
</dbReference>
<dbReference type="GO" id="GO:0005524">
    <property type="term" value="F:ATP binding"/>
    <property type="evidence" value="ECO:0007669"/>
    <property type="project" value="InterPro"/>
</dbReference>
<feature type="region of interest" description="Disordered" evidence="3">
    <location>
        <begin position="393"/>
        <end position="441"/>
    </location>
</feature>
<dbReference type="InterPro" id="IPR011009">
    <property type="entry name" value="Kinase-like_dom_sf"/>
</dbReference>
<comment type="similarity">
    <text evidence="1">Belongs to the protein kinase superfamily. STE Ser/Thr protein kinase family. STE20 subfamily.</text>
</comment>
<evidence type="ECO:0000256" key="2">
    <source>
        <dbReference type="SAM" id="Coils"/>
    </source>
</evidence>
<dbReference type="GO" id="GO:0004674">
    <property type="term" value="F:protein serine/threonine kinase activity"/>
    <property type="evidence" value="ECO:0007669"/>
    <property type="project" value="UniProtKB-KW"/>
</dbReference>
<dbReference type="OrthoDB" id="248923at2759"/>
<gene>
    <name evidence="5" type="ORF">TorRG33x02_056000</name>
</gene>
<keyword evidence="6" id="KW-1185">Reference proteome</keyword>
<accession>A0A2P5FLM4</accession>
<comment type="caution">
    <text evidence="5">The sequence shown here is derived from an EMBL/GenBank/DDBJ whole genome shotgun (WGS) entry which is preliminary data.</text>
</comment>
<dbReference type="InterPro" id="IPR000719">
    <property type="entry name" value="Prot_kinase_dom"/>
</dbReference>
<keyword evidence="5" id="KW-0418">Kinase</keyword>
<feature type="compositionally biased region" description="Basic and acidic residues" evidence="3">
    <location>
        <begin position="393"/>
        <end position="426"/>
    </location>
</feature>
<protein>
    <submittedName>
        <fullName evidence="5">Serine/threonine protein kinase</fullName>
    </submittedName>
</protein>
<evidence type="ECO:0000313" key="6">
    <source>
        <dbReference type="Proteomes" id="UP000237000"/>
    </source>
</evidence>
<keyword evidence="5" id="KW-0723">Serine/threonine-protein kinase</keyword>
<dbReference type="InParanoid" id="A0A2P5FLM4"/>
<dbReference type="AlphaFoldDB" id="A0A2P5FLM4"/>
<evidence type="ECO:0000256" key="3">
    <source>
        <dbReference type="SAM" id="MobiDB-lite"/>
    </source>
</evidence>
<dbReference type="PANTHER" id="PTHR48014">
    <property type="entry name" value="SERINE/THREONINE-PROTEIN KINASE FRAY2"/>
    <property type="match status" value="1"/>
</dbReference>
<evidence type="ECO:0000259" key="4">
    <source>
        <dbReference type="PROSITE" id="PS50011"/>
    </source>
</evidence>
<feature type="domain" description="Protein kinase" evidence="4">
    <location>
        <begin position="114"/>
        <end position="381"/>
    </location>
</feature>
<sequence length="559" mass="63086">MTKENHCYNCLLSHIDVSYKYLTALFFSLRTQSSSKISHRFISISIYTPTQLILSLILNLPRNSPKRPTTTRKLYLQEPSFFSPRNDNKMEVVDRAEEEEASSRVNFPLNSQSYNLLTELSSGPQAVVYKAECLPLSSELVAIKAIDFDGRSAQSLIDLIWGAEALTSFLHPNVVSTHCSFIGEDDRYWVVMPFLPAGSLLSVMYDSESGYSEAVVGVVLREVLKGLVYLHEQGKFHGDIKPGNILLGPNRSLRLADYGVSESCYDPDSGRFRPSLSSTAGNDVSYWVAPEKEYSPKWDIWTVGIVAMEMSYGRPPLSQLPGTESLLLQLRKRFGSWKDENLAIGNLGSFSEEYKDMVSLCLDQDPAKRPSAEDLLKHPFFLKYDTMEPTVIEKHRVDEDKESTSTGGTKEESDNEEGKNYNGEEKNDNEEVENDDQEEANRGCSRFITSWQFNRETVLMDPEFQTLSRTDSLDQRIEDSNPNTVIAGMEGQITGEAVTSSEEHEQMTMAASQCPKPRTEEEMAQEIKALKVALENKKKKNSKLEASLEILKNRIQFMV</sequence>
<name>A0A2P5FLM4_TREOI</name>
<reference evidence="6" key="1">
    <citation type="submission" date="2016-06" db="EMBL/GenBank/DDBJ databases">
        <title>Parallel loss of symbiosis genes in relatives of nitrogen-fixing non-legume Parasponia.</title>
        <authorList>
            <person name="Van Velzen R."/>
            <person name="Holmer R."/>
            <person name="Bu F."/>
            <person name="Rutten L."/>
            <person name="Van Zeijl A."/>
            <person name="Liu W."/>
            <person name="Santuari L."/>
            <person name="Cao Q."/>
            <person name="Sharma T."/>
            <person name="Shen D."/>
            <person name="Roswanjaya Y."/>
            <person name="Wardhani T."/>
            <person name="Kalhor M.S."/>
            <person name="Jansen J."/>
            <person name="Van den Hoogen J."/>
            <person name="Gungor B."/>
            <person name="Hartog M."/>
            <person name="Hontelez J."/>
            <person name="Verver J."/>
            <person name="Yang W.-C."/>
            <person name="Schijlen E."/>
            <person name="Repin R."/>
            <person name="Schilthuizen M."/>
            <person name="Schranz E."/>
            <person name="Heidstra R."/>
            <person name="Miyata K."/>
            <person name="Fedorova E."/>
            <person name="Kohlen W."/>
            <person name="Bisseling T."/>
            <person name="Smit S."/>
            <person name="Geurts R."/>
        </authorList>
    </citation>
    <scope>NUCLEOTIDE SEQUENCE [LARGE SCALE GENOMIC DNA]</scope>
    <source>
        <strain evidence="6">cv. RG33-2</strain>
    </source>
</reference>
<dbReference type="Gene3D" id="1.10.510.10">
    <property type="entry name" value="Transferase(Phosphotransferase) domain 1"/>
    <property type="match status" value="1"/>
</dbReference>
<organism evidence="5 6">
    <name type="scientific">Trema orientale</name>
    <name type="common">Charcoal tree</name>
    <name type="synonym">Celtis orientalis</name>
    <dbReference type="NCBI Taxonomy" id="63057"/>
    <lineage>
        <taxon>Eukaryota</taxon>
        <taxon>Viridiplantae</taxon>
        <taxon>Streptophyta</taxon>
        <taxon>Embryophyta</taxon>
        <taxon>Tracheophyta</taxon>
        <taxon>Spermatophyta</taxon>
        <taxon>Magnoliopsida</taxon>
        <taxon>eudicotyledons</taxon>
        <taxon>Gunneridae</taxon>
        <taxon>Pentapetalae</taxon>
        <taxon>rosids</taxon>
        <taxon>fabids</taxon>
        <taxon>Rosales</taxon>
        <taxon>Cannabaceae</taxon>
        <taxon>Trema</taxon>
    </lineage>
</organism>
<dbReference type="PANTHER" id="PTHR48014:SF7">
    <property type="entry name" value="SERINE_THREONINE-PROTEIN KINASE BLUS1"/>
    <property type="match status" value="1"/>
</dbReference>
<feature type="compositionally biased region" description="Acidic residues" evidence="3">
    <location>
        <begin position="427"/>
        <end position="438"/>
    </location>
</feature>
<keyword evidence="2" id="KW-0175">Coiled coil</keyword>
<dbReference type="Pfam" id="PF00069">
    <property type="entry name" value="Pkinase"/>
    <property type="match status" value="1"/>
</dbReference>
<dbReference type="Proteomes" id="UP000237000">
    <property type="component" value="Unassembled WGS sequence"/>
</dbReference>
<dbReference type="PROSITE" id="PS50011">
    <property type="entry name" value="PROTEIN_KINASE_DOM"/>
    <property type="match status" value="1"/>
</dbReference>
<evidence type="ECO:0000313" key="5">
    <source>
        <dbReference type="EMBL" id="PON98700.1"/>
    </source>
</evidence>